<reference evidence="1" key="2">
    <citation type="journal article" date="2015" name="Fish Shellfish Immunol.">
        <title>Early steps in the European eel (Anguilla anguilla)-Vibrio vulnificus interaction in the gills: Role of the RtxA13 toxin.</title>
        <authorList>
            <person name="Callol A."/>
            <person name="Pajuelo D."/>
            <person name="Ebbesson L."/>
            <person name="Teles M."/>
            <person name="MacKenzie S."/>
            <person name="Amaro C."/>
        </authorList>
    </citation>
    <scope>NUCLEOTIDE SEQUENCE</scope>
</reference>
<protein>
    <submittedName>
        <fullName evidence="1">Uncharacterized protein</fullName>
    </submittedName>
</protein>
<reference evidence="1" key="1">
    <citation type="submission" date="2014-11" db="EMBL/GenBank/DDBJ databases">
        <authorList>
            <person name="Amaro Gonzalez C."/>
        </authorList>
    </citation>
    <scope>NUCLEOTIDE SEQUENCE</scope>
</reference>
<name>A0A0E9RI73_ANGAN</name>
<evidence type="ECO:0000313" key="1">
    <source>
        <dbReference type="EMBL" id="JAH28502.1"/>
    </source>
</evidence>
<proteinExistence type="predicted"/>
<accession>A0A0E9RI73</accession>
<dbReference type="AlphaFoldDB" id="A0A0E9RI73"/>
<organism evidence="1">
    <name type="scientific">Anguilla anguilla</name>
    <name type="common">European freshwater eel</name>
    <name type="synonym">Muraena anguilla</name>
    <dbReference type="NCBI Taxonomy" id="7936"/>
    <lineage>
        <taxon>Eukaryota</taxon>
        <taxon>Metazoa</taxon>
        <taxon>Chordata</taxon>
        <taxon>Craniata</taxon>
        <taxon>Vertebrata</taxon>
        <taxon>Euteleostomi</taxon>
        <taxon>Actinopterygii</taxon>
        <taxon>Neopterygii</taxon>
        <taxon>Teleostei</taxon>
        <taxon>Anguilliformes</taxon>
        <taxon>Anguillidae</taxon>
        <taxon>Anguilla</taxon>
    </lineage>
</organism>
<dbReference type="EMBL" id="GBXM01080075">
    <property type="protein sequence ID" value="JAH28502.1"/>
    <property type="molecule type" value="Transcribed_RNA"/>
</dbReference>
<sequence>MLRPSTALRGTAIAFPSGPSLQCILGGRRLCSCLIIPTLS</sequence>